<dbReference type="SUPFAM" id="SSF55486">
    <property type="entry name" value="Metalloproteases ('zincins'), catalytic domain"/>
    <property type="match status" value="1"/>
</dbReference>
<dbReference type="Pfam" id="PF17148">
    <property type="entry name" value="DUF5117"/>
    <property type="match status" value="1"/>
</dbReference>
<name>A0A0F6A7I1_9GAMM</name>
<feature type="domain" description="DUF5117" evidence="3">
    <location>
        <begin position="124"/>
        <end position="316"/>
    </location>
</feature>
<evidence type="ECO:0000313" key="5">
    <source>
        <dbReference type="Proteomes" id="UP000033434"/>
    </source>
</evidence>
<dbReference type="GO" id="GO:0008237">
    <property type="term" value="F:metallopeptidase activity"/>
    <property type="evidence" value="ECO:0007669"/>
    <property type="project" value="InterPro"/>
</dbReference>
<evidence type="ECO:0000259" key="3">
    <source>
        <dbReference type="Pfam" id="PF17148"/>
    </source>
</evidence>
<feature type="transmembrane region" description="Helical" evidence="1">
    <location>
        <begin position="45"/>
        <end position="65"/>
    </location>
</feature>
<dbReference type="Gene3D" id="3.40.390.10">
    <property type="entry name" value="Collagenase (Catalytic Domain)"/>
    <property type="match status" value="1"/>
</dbReference>
<dbReference type="EMBL" id="AUXW01000169">
    <property type="protein sequence ID" value="KKE82130.1"/>
    <property type="molecule type" value="Genomic_DNA"/>
</dbReference>
<accession>A0A0F6A7I1</accession>
<evidence type="ECO:0000313" key="4">
    <source>
        <dbReference type="EMBL" id="KKE82130.1"/>
    </source>
</evidence>
<dbReference type="PANTHER" id="PTHR38478:SF1">
    <property type="entry name" value="ZINC DEPENDENT METALLOPROTEASE DOMAIN LIPOPROTEIN"/>
    <property type="match status" value="1"/>
</dbReference>
<keyword evidence="1" id="KW-1133">Transmembrane helix</keyword>
<dbReference type="InterPro" id="IPR033413">
    <property type="entry name" value="DUF5117"/>
</dbReference>
<gene>
    <name evidence="4" type="ORF">N479_19635</name>
</gene>
<keyword evidence="1" id="KW-0472">Membrane</keyword>
<reference evidence="4 5" key="1">
    <citation type="journal article" date="2015" name="BMC Genomics">
        <title>Genome mining reveals unlocked bioactive potential of marine Gram-negative bacteria.</title>
        <authorList>
            <person name="Machado H."/>
            <person name="Sonnenschein E.C."/>
            <person name="Melchiorsen J."/>
            <person name="Gram L."/>
        </authorList>
    </citation>
    <scope>NUCLEOTIDE SEQUENCE [LARGE SCALE GENOMIC DNA]</scope>
    <source>
        <strain evidence="4 5">S4054</strain>
    </source>
</reference>
<dbReference type="InterPro" id="IPR034032">
    <property type="entry name" value="Zn_MMP-like_bac"/>
</dbReference>
<comment type="caution">
    <text evidence="4">The sequence shown here is derived from an EMBL/GenBank/DDBJ whole genome shotgun (WGS) entry which is preliminary data.</text>
</comment>
<proteinExistence type="predicted"/>
<sequence>MREALRTALNFVLNHCFLYTILYTSQKTITKHENNKDKIMMKRRFTPYLVSALLLPMITHAQAAIKSIDEFTDKFNHFPGFYSFYADHSSGKIYLDVDKFAQPFLLQHSLPYGVGSNDIGLDRGQLGGTHLVQFERFGNKVMLRANNTYYRASADNHAEKQSVKEAFASSILHGFKVVAEDSDSVLIDYTPYLLSDVHGVSRRLKATEQGSYSLDTSRSAVYPERSKAFVQNTELEAILTFKGANPGKYVRQAVADPYAITVHQRHSLIALPDDNYQPRKFHPQSGFWSIEHKDYSAPLGGSMYVRYIPRHRLEKKDPTAQVSEPVKPIVYYLDPGVPEPVKTALLDGARWWDDAFEAAGYKGAFEVKMLPEHADPMDVRYNVIQWVHRATRGWSYGASIINPLTGEIIKGHVTLGSLRVRQDILIAEALAAPFMQGDEVTQKLHDMALDRIRQLSAHEIGHTLGIAHNFAGSADGRASVMDYPHPLVQFTNNGQLDVSKGYASGMGAWDIQAVKYGYGDFRATDEAQALAQVINQTNEMGLDYISDADARPQGGAHPTAHLWDNGEDPITELRRVMGIRKQALGQFGLNNIKTGVALSQLEEKLVPLYLFHRYQVESVVKLVGGVDYDYEVRGEGKVKGAQVVAKAQQIDALQSLLETLSPESLTIPEPILAVIPPKAYGESRNRESVHGRTGLTLDAMALPEMATQHTLKLLLNAERLNRVAQQYARNNANLGSDEVLSQVHAHVFEVNPKSTMAKKLNQRVQYLTAYRMADLSASDKVAPEVQAQLRYYLRQIAQDSNEQSLFSSPSKADTFAVYLGEHIQYFLKEGKWPANYAPLAMPPGSPI</sequence>
<evidence type="ECO:0000256" key="1">
    <source>
        <dbReference type="SAM" id="Phobius"/>
    </source>
</evidence>
<dbReference type="InterPro" id="IPR024079">
    <property type="entry name" value="MetalloPept_cat_dom_sf"/>
</dbReference>
<dbReference type="PATRIC" id="fig|1129367.4.peg.3995"/>
<evidence type="ECO:0008006" key="6">
    <source>
        <dbReference type="Google" id="ProtNLM"/>
    </source>
</evidence>
<evidence type="ECO:0000259" key="2">
    <source>
        <dbReference type="Pfam" id="PF16313"/>
    </source>
</evidence>
<organism evidence="4 5">
    <name type="scientific">Pseudoalteromonas luteoviolacea S4054</name>
    <dbReference type="NCBI Taxonomy" id="1129367"/>
    <lineage>
        <taxon>Bacteria</taxon>
        <taxon>Pseudomonadati</taxon>
        <taxon>Pseudomonadota</taxon>
        <taxon>Gammaproteobacteria</taxon>
        <taxon>Alteromonadales</taxon>
        <taxon>Pseudoalteromonadaceae</taxon>
        <taxon>Pseudoalteromonas</taxon>
    </lineage>
</organism>
<feature type="domain" description="EcxA zinc-binding" evidence="2">
    <location>
        <begin position="444"/>
        <end position="750"/>
    </location>
</feature>
<protein>
    <recommendedName>
        <fullName evidence="6">Peptidase</fullName>
    </recommendedName>
</protein>
<keyword evidence="1" id="KW-0812">Transmembrane</keyword>
<dbReference type="Pfam" id="PF16313">
    <property type="entry name" value="DUF4953"/>
    <property type="match status" value="1"/>
</dbReference>
<dbReference type="CDD" id="cd04276">
    <property type="entry name" value="ZnMc_MMP_like_2"/>
    <property type="match status" value="1"/>
</dbReference>
<dbReference type="PANTHER" id="PTHR38478">
    <property type="entry name" value="PEPTIDASE M1A AND M12B"/>
    <property type="match status" value="1"/>
</dbReference>
<dbReference type="Proteomes" id="UP000033434">
    <property type="component" value="Unassembled WGS sequence"/>
</dbReference>
<dbReference type="InterPro" id="IPR032534">
    <property type="entry name" value="EcxA_zinc-bd"/>
</dbReference>
<dbReference type="AlphaFoldDB" id="A0A0F6A7I1"/>